<protein>
    <submittedName>
        <fullName evidence="3">Uncharacterized protein</fullName>
    </submittedName>
</protein>
<keyword evidence="4" id="KW-1185">Reference proteome</keyword>
<evidence type="ECO:0000256" key="2">
    <source>
        <dbReference type="SAM" id="Phobius"/>
    </source>
</evidence>
<comment type="caution">
    <text evidence="3">The sequence shown here is derived from an EMBL/GenBank/DDBJ whole genome shotgun (WGS) entry which is preliminary data.</text>
</comment>
<feature type="compositionally biased region" description="Polar residues" evidence="1">
    <location>
        <begin position="1"/>
        <end position="15"/>
    </location>
</feature>
<feature type="transmembrane region" description="Helical" evidence="2">
    <location>
        <begin position="182"/>
        <end position="206"/>
    </location>
</feature>
<name>A0A543AXV6_9ACTN</name>
<keyword evidence="2" id="KW-0812">Transmembrane</keyword>
<reference evidence="3 4" key="1">
    <citation type="submission" date="2019-06" db="EMBL/GenBank/DDBJ databases">
        <title>Sequencing the genomes of 1000 actinobacteria strains.</title>
        <authorList>
            <person name="Klenk H.-P."/>
        </authorList>
    </citation>
    <scope>NUCLEOTIDE SEQUENCE [LARGE SCALE GENOMIC DNA]</scope>
    <source>
        <strain evidence="3 4">DSM 45928</strain>
    </source>
</reference>
<feature type="region of interest" description="Disordered" evidence="1">
    <location>
        <begin position="1"/>
        <end position="45"/>
    </location>
</feature>
<dbReference type="InParanoid" id="A0A543AXV6"/>
<dbReference type="RefSeq" id="WP_142040185.1">
    <property type="nucleotide sequence ID" value="NZ_JBHTGS010000001.1"/>
</dbReference>
<feature type="region of interest" description="Disordered" evidence="1">
    <location>
        <begin position="239"/>
        <end position="272"/>
    </location>
</feature>
<evidence type="ECO:0000313" key="3">
    <source>
        <dbReference type="EMBL" id="TQL77383.1"/>
    </source>
</evidence>
<proteinExistence type="predicted"/>
<accession>A0A543AXV6</accession>
<feature type="compositionally biased region" description="Pro residues" evidence="1">
    <location>
        <begin position="246"/>
        <end position="272"/>
    </location>
</feature>
<evidence type="ECO:0000313" key="4">
    <source>
        <dbReference type="Proteomes" id="UP000317043"/>
    </source>
</evidence>
<feature type="transmembrane region" description="Helical" evidence="2">
    <location>
        <begin position="117"/>
        <end position="143"/>
    </location>
</feature>
<evidence type="ECO:0000256" key="1">
    <source>
        <dbReference type="SAM" id="MobiDB-lite"/>
    </source>
</evidence>
<keyword evidence="2" id="KW-0472">Membrane</keyword>
<dbReference type="EMBL" id="VFOW01000001">
    <property type="protein sequence ID" value="TQL77383.1"/>
    <property type="molecule type" value="Genomic_DNA"/>
</dbReference>
<feature type="transmembrane region" description="Helical" evidence="2">
    <location>
        <begin position="150"/>
        <end position="176"/>
    </location>
</feature>
<keyword evidence="2" id="KW-1133">Transmembrane helix</keyword>
<feature type="transmembrane region" description="Helical" evidence="2">
    <location>
        <begin position="53"/>
        <end position="71"/>
    </location>
</feature>
<feature type="transmembrane region" description="Helical" evidence="2">
    <location>
        <begin position="78"/>
        <end position="97"/>
    </location>
</feature>
<dbReference type="Proteomes" id="UP000317043">
    <property type="component" value="Unassembled WGS sequence"/>
</dbReference>
<sequence>MSYPQQPSGASGETVQPSPPPEFSPQPSPPPVTAPQALHYPSGPAGPPPGRPAGIVIGGIGMFAIGLGYLVSAIVAGISAFAMGFHPGMLAMLATTVGQHLSTGSTTLAEVATDLRFLPGLMMVLLNLLVAVAAFAGGALVLMSKPVGRVLSLVIAGGAILMTCGSGVNSITMLALGGGPVWFSLILLLVNLGLFVAAVAVVAVLAPRRVEEWMRQSGQTTPVAAPAMTAVPTQPVGYVPVQQAPAPQPSVAPPPPGQPPMDNQPPQAPPPA</sequence>
<organism evidence="3 4">
    <name type="scientific">Stackebrandtia endophytica</name>
    <dbReference type="NCBI Taxonomy" id="1496996"/>
    <lineage>
        <taxon>Bacteria</taxon>
        <taxon>Bacillati</taxon>
        <taxon>Actinomycetota</taxon>
        <taxon>Actinomycetes</taxon>
        <taxon>Glycomycetales</taxon>
        <taxon>Glycomycetaceae</taxon>
        <taxon>Stackebrandtia</taxon>
    </lineage>
</organism>
<feature type="compositionally biased region" description="Pro residues" evidence="1">
    <location>
        <begin position="17"/>
        <end position="33"/>
    </location>
</feature>
<gene>
    <name evidence="3" type="ORF">FB566_2942</name>
</gene>
<dbReference type="AlphaFoldDB" id="A0A543AXV6"/>